<organism evidence="2 3">
    <name type="scientific">Geodermatophilus amargosae</name>
    <dbReference type="NCBI Taxonomy" id="1296565"/>
    <lineage>
        <taxon>Bacteria</taxon>
        <taxon>Bacillati</taxon>
        <taxon>Actinomycetota</taxon>
        <taxon>Actinomycetes</taxon>
        <taxon>Geodermatophilales</taxon>
        <taxon>Geodermatophilaceae</taxon>
        <taxon>Geodermatophilus</taxon>
    </lineage>
</organism>
<sequence length="172" mass="18918">MTTSPDQTFLARTFEDGRYAWTRTHRVRIRAVLAEAALLGALVVATLVQALTDTGWTTAYFLVWSAGMLLFIPLHSLLNLGIRGVFDRGRHSLDEHQEGLREQSHSRVGWPMTALTFAAWTGGIALASGTGHTALALCLGFLLWFASGLLPYWHLAWTLPDEADEADDALPV</sequence>
<keyword evidence="1" id="KW-1133">Transmembrane helix</keyword>
<protein>
    <submittedName>
        <fullName evidence="2">Uncharacterized protein</fullName>
    </submittedName>
</protein>
<dbReference type="EMBL" id="FPBA01000038">
    <property type="protein sequence ID" value="SFU07786.1"/>
    <property type="molecule type" value="Genomic_DNA"/>
</dbReference>
<evidence type="ECO:0000256" key="1">
    <source>
        <dbReference type="SAM" id="Phobius"/>
    </source>
</evidence>
<keyword evidence="1" id="KW-0812">Transmembrane</keyword>
<evidence type="ECO:0000313" key="2">
    <source>
        <dbReference type="EMBL" id="SFU07786.1"/>
    </source>
</evidence>
<name>A0A1I7D7W5_9ACTN</name>
<evidence type="ECO:0000313" key="3">
    <source>
        <dbReference type="Proteomes" id="UP000199546"/>
    </source>
</evidence>
<feature type="transmembrane region" description="Helical" evidence="1">
    <location>
        <begin position="32"/>
        <end position="52"/>
    </location>
</feature>
<dbReference type="STRING" id="1296565.SAMN05660657_05440"/>
<dbReference type="Proteomes" id="UP000199546">
    <property type="component" value="Unassembled WGS sequence"/>
</dbReference>
<feature type="transmembrane region" description="Helical" evidence="1">
    <location>
        <begin position="134"/>
        <end position="153"/>
    </location>
</feature>
<proteinExistence type="predicted"/>
<feature type="transmembrane region" description="Helical" evidence="1">
    <location>
        <begin position="58"/>
        <end position="82"/>
    </location>
</feature>
<keyword evidence="3" id="KW-1185">Reference proteome</keyword>
<dbReference type="OrthoDB" id="5191783at2"/>
<reference evidence="3" key="1">
    <citation type="submission" date="2016-10" db="EMBL/GenBank/DDBJ databases">
        <authorList>
            <person name="Varghese N."/>
            <person name="Submissions S."/>
        </authorList>
    </citation>
    <scope>NUCLEOTIDE SEQUENCE [LARGE SCALE GENOMIC DNA]</scope>
    <source>
        <strain evidence="3">DSM 46136</strain>
    </source>
</reference>
<dbReference type="RefSeq" id="WP_093584739.1">
    <property type="nucleotide sequence ID" value="NZ_FPBA01000038.1"/>
</dbReference>
<gene>
    <name evidence="2" type="ORF">SAMN05660657_05440</name>
</gene>
<keyword evidence="1" id="KW-0472">Membrane</keyword>
<accession>A0A1I7D7W5</accession>
<dbReference type="AlphaFoldDB" id="A0A1I7D7W5"/>